<keyword evidence="4" id="KW-0547">Nucleotide-binding</keyword>
<evidence type="ECO:0000256" key="2">
    <source>
        <dbReference type="ARBA" id="ARBA00012169"/>
    </source>
</evidence>
<evidence type="ECO:0000256" key="3">
    <source>
        <dbReference type="ARBA" id="ARBA00022679"/>
    </source>
</evidence>
<evidence type="ECO:0000313" key="8">
    <source>
        <dbReference type="RefSeq" id="XP_060667428.1"/>
    </source>
</evidence>
<dbReference type="InterPro" id="IPR044571">
    <property type="entry name" value="P4KG1-8"/>
</dbReference>
<evidence type="ECO:0000256" key="6">
    <source>
        <dbReference type="ARBA" id="ARBA00022840"/>
    </source>
</evidence>
<dbReference type="GeneID" id="125424011"/>
<organism evidence="7 8">
    <name type="scientific">Ziziphus jujuba</name>
    <name type="common">Chinese jujube</name>
    <name type="synonym">Ziziphus sativa</name>
    <dbReference type="NCBI Taxonomy" id="326968"/>
    <lineage>
        <taxon>Eukaryota</taxon>
        <taxon>Viridiplantae</taxon>
        <taxon>Streptophyta</taxon>
        <taxon>Embryophyta</taxon>
        <taxon>Tracheophyta</taxon>
        <taxon>Spermatophyta</taxon>
        <taxon>Magnoliopsida</taxon>
        <taxon>eudicotyledons</taxon>
        <taxon>Gunneridae</taxon>
        <taxon>Pentapetalae</taxon>
        <taxon>rosids</taxon>
        <taxon>fabids</taxon>
        <taxon>Rosales</taxon>
        <taxon>Rhamnaceae</taxon>
        <taxon>Paliureae</taxon>
        <taxon>Ziziphus</taxon>
    </lineage>
</organism>
<comment type="similarity">
    <text evidence="1">Belongs to the PI3/PI4-kinase family. Type II PI4K subfamily.</text>
</comment>
<evidence type="ECO:0000256" key="1">
    <source>
        <dbReference type="ARBA" id="ARBA00008941"/>
    </source>
</evidence>
<gene>
    <name evidence="8" type="primary">LOC125424011</name>
</gene>
<dbReference type="EC" id="2.7.1.67" evidence="2"/>
<name>A0ABM3ZSG7_ZIZJJ</name>
<evidence type="ECO:0000313" key="7">
    <source>
        <dbReference type="Proteomes" id="UP001652623"/>
    </source>
</evidence>
<sequence length="149" mass="16537">MMRRKRTTFTNSDNGVRGKEQELCSTYDKWNSVKKIGENDLLQTLVIFQSYNGTAIGLRVKPPVLVAEGTRGVYFSVFKPVYEEPTSFNNPRGHTDASECFKKGVTAGEGTYREYGAYCLDHSGFFGVPPTIIVECSSLLFDNAAEGTI</sequence>
<protein>
    <recommendedName>
        <fullName evidence="2">1-phosphatidylinositol 4-kinase</fullName>
        <ecNumber evidence="2">2.7.1.67</ecNumber>
    </recommendedName>
</protein>
<keyword evidence="3" id="KW-0808">Transferase</keyword>
<keyword evidence="5" id="KW-0418">Kinase</keyword>
<accession>A0ABM3ZSG7</accession>
<dbReference type="PANTHER" id="PTHR45800">
    <property type="entry name" value="PHOSPHATIDYLINOSITOL 4-KINASE GAMMA"/>
    <property type="match status" value="1"/>
</dbReference>
<proteinExistence type="inferred from homology"/>
<dbReference type="PANTHER" id="PTHR45800:SF4">
    <property type="entry name" value="PHOSPHATIDYLINOSITOL 4-KINASE GAMMA 3"/>
    <property type="match status" value="1"/>
</dbReference>
<evidence type="ECO:0000256" key="5">
    <source>
        <dbReference type="ARBA" id="ARBA00022777"/>
    </source>
</evidence>
<keyword evidence="6" id="KW-0067">ATP-binding</keyword>
<dbReference type="Proteomes" id="UP001652623">
    <property type="component" value="Chromosome 9"/>
</dbReference>
<dbReference type="RefSeq" id="XP_060667428.1">
    <property type="nucleotide sequence ID" value="XM_060811445.1"/>
</dbReference>
<keyword evidence="7" id="KW-1185">Reference proteome</keyword>
<evidence type="ECO:0000256" key="4">
    <source>
        <dbReference type="ARBA" id="ARBA00022741"/>
    </source>
</evidence>
<reference evidence="8" key="1">
    <citation type="submission" date="2025-08" db="UniProtKB">
        <authorList>
            <consortium name="RefSeq"/>
        </authorList>
    </citation>
    <scope>IDENTIFICATION</scope>
    <source>
        <tissue evidence="8">Seedling</tissue>
    </source>
</reference>